<feature type="transmembrane region" description="Helical" evidence="1">
    <location>
        <begin position="119"/>
        <end position="138"/>
    </location>
</feature>
<reference evidence="3" key="1">
    <citation type="submission" date="2020-10" db="EMBL/GenBank/DDBJ databases">
        <authorList>
            <person name="Gilroy R."/>
        </authorList>
    </citation>
    <scope>NUCLEOTIDE SEQUENCE</scope>
    <source>
        <strain evidence="3">ChiGjej1B1-1684</strain>
    </source>
</reference>
<feature type="domain" description="Phosphatidic acid phosphatase type 2/haloperoxidase" evidence="2">
    <location>
        <begin position="49"/>
        <end position="159"/>
    </location>
</feature>
<dbReference type="CDD" id="cd01610">
    <property type="entry name" value="PAP2_like"/>
    <property type="match status" value="1"/>
</dbReference>
<evidence type="ECO:0000256" key="1">
    <source>
        <dbReference type="SAM" id="Phobius"/>
    </source>
</evidence>
<gene>
    <name evidence="3" type="ORF">IAD22_00865</name>
</gene>
<feature type="transmembrane region" description="Helical" evidence="1">
    <location>
        <begin position="51"/>
        <end position="72"/>
    </location>
</feature>
<reference evidence="3" key="2">
    <citation type="journal article" date="2021" name="PeerJ">
        <title>Extensive microbial diversity within the chicken gut microbiome revealed by metagenomics and culture.</title>
        <authorList>
            <person name="Gilroy R."/>
            <person name="Ravi A."/>
            <person name="Getino M."/>
            <person name="Pursley I."/>
            <person name="Horton D.L."/>
            <person name="Alikhan N.F."/>
            <person name="Baker D."/>
            <person name="Gharbi K."/>
            <person name="Hall N."/>
            <person name="Watson M."/>
            <person name="Adriaenssens E.M."/>
            <person name="Foster-Nyarko E."/>
            <person name="Jarju S."/>
            <person name="Secka A."/>
            <person name="Antonio M."/>
            <person name="Oren A."/>
            <person name="Chaudhuri R.R."/>
            <person name="La Ragione R."/>
            <person name="Hildebrand F."/>
            <person name="Pallen M.J."/>
        </authorList>
    </citation>
    <scope>NUCLEOTIDE SEQUENCE</scope>
    <source>
        <strain evidence="3">ChiGjej1B1-1684</strain>
    </source>
</reference>
<comment type="caution">
    <text evidence="3">The sequence shown here is derived from an EMBL/GenBank/DDBJ whole genome shotgun (WGS) entry which is preliminary data.</text>
</comment>
<dbReference type="SUPFAM" id="SSF48317">
    <property type="entry name" value="Acid phosphatase/Vanadium-dependent haloperoxidase"/>
    <property type="match status" value="1"/>
</dbReference>
<dbReference type="AlphaFoldDB" id="A0A9D1LWZ0"/>
<dbReference type="Gene3D" id="1.20.144.10">
    <property type="entry name" value="Phosphatidic acid phosphatase type 2/haloperoxidase"/>
    <property type="match status" value="1"/>
</dbReference>
<organism evidence="3 4">
    <name type="scientific">Candidatus Limousia pullorum</name>
    <dbReference type="NCBI Taxonomy" id="2840860"/>
    <lineage>
        <taxon>Bacteria</taxon>
        <taxon>Bacillati</taxon>
        <taxon>Bacillota</taxon>
        <taxon>Clostridia</taxon>
        <taxon>Eubacteriales</taxon>
        <taxon>Oscillospiraceae</taxon>
        <taxon>Oscillospiraceae incertae sedis</taxon>
        <taxon>Candidatus Limousia</taxon>
    </lineage>
</organism>
<dbReference type="EMBL" id="DVNG01000011">
    <property type="protein sequence ID" value="HIU49554.1"/>
    <property type="molecule type" value="Genomic_DNA"/>
</dbReference>
<dbReference type="Pfam" id="PF01569">
    <property type="entry name" value="PAP2"/>
    <property type="match status" value="1"/>
</dbReference>
<evidence type="ECO:0000259" key="2">
    <source>
        <dbReference type="SMART" id="SM00014"/>
    </source>
</evidence>
<dbReference type="PANTHER" id="PTHR14969">
    <property type="entry name" value="SPHINGOSINE-1-PHOSPHATE PHOSPHOHYDROLASE"/>
    <property type="match status" value="1"/>
</dbReference>
<dbReference type="SMART" id="SM00014">
    <property type="entry name" value="acidPPc"/>
    <property type="match status" value="1"/>
</dbReference>
<keyword evidence="1" id="KW-1133">Transmembrane helix</keyword>
<dbReference type="InterPro" id="IPR036938">
    <property type="entry name" value="PAP2/HPO_sf"/>
</dbReference>
<keyword evidence="1" id="KW-0472">Membrane</keyword>
<evidence type="ECO:0000313" key="4">
    <source>
        <dbReference type="Proteomes" id="UP000824118"/>
    </source>
</evidence>
<dbReference type="PANTHER" id="PTHR14969:SF13">
    <property type="entry name" value="AT30094P"/>
    <property type="match status" value="1"/>
</dbReference>
<keyword evidence="1" id="KW-0812">Transmembrane</keyword>
<dbReference type="Proteomes" id="UP000824118">
    <property type="component" value="Unassembled WGS sequence"/>
</dbReference>
<proteinExistence type="predicted"/>
<accession>A0A9D1LWZ0</accession>
<feature type="transmembrane region" description="Helical" evidence="1">
    <location>
        <begin position="28"/>
        <end position="45"/>
    </location>
</feature>
<sequence length="168" mass="19340">MKNFYQKIHKFFSKGIQFKILKFIYKKIPMFMAASYLLLLGFLAITWDIKIILAVIVPAFIFLSVTVFRKLFNFQRPYEKMDLPPLISKDKKGESFPSRHCASAFAISGAFFYTNIYPGIFYTILALLVALSRIFAGVHFVRDVLAAALYSCALSSLYFIIPYFLPLQ</sequence>
<evidence type="ECO:0000313" key="3">
    <source>
        <dbReference type="EMBL" id="HIU49554.1"/>
    </source>
</evidence>
<dbReference type="InterPro" id="IPR000326">
    <property type="entry name" value="PAP2/HPO"/>
</dbReference>
<name>A0A9D1LWZ0_9FIRM</name>
<feature type="transmembrane region" description="Helical" evidence="1">
    <location>
        <begin position="145"/>
        <end position="165"/>
    </location>
</feature>
<protein>
    <submittedName>
        <fullName evidence="3">Phosphatase PAP2 family protein</fullName>
    </submittedName>
</protein>